<evidence type="ECO:0000313" key="2">
    <source>
        <dbReference type="WBParaSite" id="TMUE_1000004842.1"/>
    </source>
</evidence>
<accession>A0A5S6QD26</accession>
<protein>
    <submittedName>
        <fullName evidence="2">Uncharacterized protein</fullName>
    </submittedName>
</protein>
<sequence length="77" mass="8736">MLSHSVAPLCMVTAIGPQKLNYSSSGRQIKRAVSSRTLVFPIFGYGFCPPRRQSRRKRKSVFVLRGQVMQSMRQLHA</sequence>
<proteinExistence type="predicted"/>
<dbReference type="WBParaSite" id="TMUE_1000004842.1">
    <property type="protein sequence ID" value="TMUE_1000004842.1"/>
    <property type="gene ID" value="WBGene00294024"/>
</dbReference>
<organism evidence="1 2">
    <name type="scientific">Trichuris muris</name>
    <name type="common">Mouse whipworm</name>
    <dbReference type="NCBI Taxonomy" id="70415"/>
    <lineage>
        <taxon>Eukaryota</taxon>
        <taxon>Metazoa</taxon>
        <taxon>Ecdysozoa</taxon>
        <taxon>Nematoda</taxon>
        <taxon>Enoplea</taxon>
        <taxon>Dorylaimia</taxon>
        <taxon>Trichinellida</taxon>
        <taxon>Trichuridae</taxon>
        <taxon>Trichuris</taxon>
    </lineage>
</organism>
<keyword evidence="1" id="KW-1185">Reference proteome</keyword>
<name>A0A5S6QD26_TRIMR</name>
<evidence type="ECO:0000313" key="1">
    <source>
        <dbReference type="Proteomes" id="UP000046395"/>
    </source>
</evidence>
<reference evidence="2" key="1">
    <citation type="submission" date="2019-12" db="UniProtKB">
        <authorList>
            <consortium name="WormBaseParasite"/>
        </authorList>
    </citation>
    <scope>IDENTIFICATION</scope>
</reference>
<dbReference type="Proteomes" id="UP000046395">
    <property type="component" value="Unassembled WGS sequence"/>
</dbReference>
<dbReference type="AlphaFoldDB" id="A0A5S6QD26"/>